<sequence length="86" mass="10108">MTLRKIDDRKREERIDPDANPLTSFGREDDFTEDLINGVCEKNDTIVETSKESDRQLDHVKSKKGMDEDSTIRKQRKTRKKRRGIS</sequence>
<keyword evidence="5" id="KW-1185">Reference proteome</keyword>
<proteinExistence type="predicted"/>
<gene>
    <name evidence="3" type="ORF">ESW18_05035</name>
    <name evidence="2" type="ORF">LV84_01740</name>
</gene>
<name>A0A2W7T333_9BACT</name>
<dbReference type="AlphaFoldDB" id="A0A2W7T333"/>
<protein>
    <submittedName>
        <fullName evidence="2">Uncharacterized protein</fullName>
    </submittedName>
</protein>
<evidence type="ECO:0000313" key="2">
    <source>
        <dbReference type="EMBL" id="PZX57612.1"/>
    </source>
</evidence>
<dbReference type="OrthoDB" id="9859151at2"/>
<dbReference type="Proteomes" id="UP000249115">
    <property type="component" value="Unassembled WGS sequence"/>
</dbReference>
<evidence type="ECO:0000256" key="1">
    <source>
        <dbReference type="SAM" id="MobiDB-lite"/>
    </source>
</evidence>
<evidence type="ECO:0000313" key="4">
    <source>
        <dbReference type="Proteomes" id="UP000249115"/>
    </source>
</evidence>
<feature type="region of interest" description="Disordered" evidence="1">
    <location>
        <begin position="47"/>
        <end position="86"/>
    </location>
</feature>
<reference evidence="3 5" key="2">
    <citation type="submission" date="2019-08" db="EMBL/GenBank/DDBJ databases">
        <title>Genome of Algoriphagus ratkowskyi IC026.</title>
        <authorList>
            <person name="Bowman J.P."/>
        </authorList>
    </citation>
    <scope>NUCLEOTIDE SEQUENCE [LARGE SCALE GENOMIC DNA]</scope>
    <source>
        <strain evidence="3 5">IC026</strain>
    </source>
</reference>
<dbReference type="Proteomes" id="UP000321927">
    <property type="component" value="Unassembled WGS sequence"/>
</dbReference>
<dbReference type="RefSeq" id="WP_086498716.1">
    <property type="nucleotide sequence ID" value="NZ_MSSV01000002.1"/>
</dbReference>
<evidence type="ECO:0000313" key="3">
    <source>
        <dbReference type="EMBL" id="TXD78886.1"/>
    </source>
</evidence>
<comment type="caution">
    <text evidence="2">The sequence shown here is derived from an EMBL/GenBank/DDBJ whole genome shotgun (WGS) entry which is preliminary data.</text>
</comment>
<feature type="region of interest" description="Disordered" evidence="1">
    <location>
        <begin position="1"/>
        <end position="28"/>
    </location>
</feature>
<feature type="compositionally biased region" description="Basic and acidic residues" evidence="1">
    <location>
        <begin position="47"/>
        <end position="72"/>
    </location>
</feature>
<accession>A0A2W7T333</accession>
<dbReference type="EMBL" id="QKZU01000006">
    <property type="protein sequence ID" value="PZX57612.1"/>
    <property type="molecule type" value="Genomic_DNA"/>
</dbReference>
<dbReference type="EMBL" id="VORV01000003">
    <property type="protein sequence ID" value="TXD78886.1"/>
    <property type="molecule type" value="Genomic_DNA"/>
</dbReference>
<organism evidence="2 4">
    <name type="scientific">Algoriphagus ratkowskyi</name>
    <dbReference type="NCBI Taxonomy" id="57028"/>
    <lineage>
        <taxon>Bacteria</taxon>
        <taxon>Pseudomonadati</taxon>
        <taxon>Bacteroidota</taxon>
        <taxon>Cytophagia</taxon>
        <taxon>Cytophagales</taxon>
        <taxon>Cyclobacteriaceae</taxon>
        <taxon>Algoriphagus</taxon>
    </lineage>
</organism>
<feature type="compositionally biased region" description="Basic and acidic residues" evidence="1">
    <location>
        <begin position="1"/>
        <end position="17"/>
    </location>
</feature>
<feature type="compositionally biased region" description="Basic residues" evidence="1">
    <location>
        <begin position="73"/>
        <end position="86"/>
    </location>
</feature>
<reference evidence="2 4" key="1">
    <citation type="submission" date="2018-06" db="EMBL/GenBank/DDBJ databases">
        <title>Genomic Encyclopedia of Archaeal and Bacterial Type Strains, Phase II (KMG-II): from individual species to whole genera.</title>
        <authorList>
            <person name="Goeker M."/>
        </authorList>
    </citation>
    <scope>NUCLEOTIDE SEQUENCE [LARGE SCALE GENOMIC DNA]</scope>
    <source>
        <strain evidence="2 4">DSM 22686</strain>
    </source>
</reference>
<evidence type="ECO:0000313" key="5">
    <source>
        <dbReference type="Proteomes" id="UP000321927"/>
    </source>
</evidence>